<keyword evidence="5 8" id="KW-0659">Purine metabolism</keyword>
<dbReference type="InterPro" id="IPR036817">
    <property type="entry name" value="Transthyretin/HIU_hydrolase_sf"/>
</dbReference>
<dbReference type="PROSITE" id="PS00768">
    <property type="entry name" value="TRANSTHYRETIN_1"/>
    <property type="match status" value="1"/>
</dbReference>
<feature type="domain" description="Transthyretin/hydroxyisourate hydrolase" evidence="9">
    <location>
        <begin position="14"/>
        <end position="126"/>
    </location>
</feature>
<evidence type="ECO:0000259" key="9">
    <source>
        <dbReference type="SMART" id="SM00095"/>
    </source>
</evidence>
<name>A0A6G0XS55_9STRA</name>
<dbReference type="PANTHER" id="PTHR10395:SF7">
    <property type="entry name" value="5-HYDROXYISOURATE HYDROLASE"/>
    <property type="match status" value="1"/>
</dbReference>
<dbReference type="Pfam" id="PF00576">
    <property type="entry name" value="Transthyretin"/>
    <property type="match status" value="1"/>
</dbReference>
<dbReference type="GO" id="GO:0006144">
    <property type="term" value="P:purine nucleobase metabolic process"/>
    <property type="evidence" value="ECO:0007669"/>
    <property type="project" value="UniProtKB-KW"/>
</dbReference>
<dbReference type="PANTHER" id="PTHR10395">
    <property type="entry name" value="URICASE AND TRANSTHYRETIN-RELATED"/>
    <property type="match status" value="1"/>
</dbReference>
<protein>
    <recommendedName>
        <fullName evidence="8">5-hydroxyisourate hydrolase</fullName>
        <shortName evidence="8">HIU hydrolase</shortName>
        <shortName evidence="8">HIUHase</shortName>
        <ecNumber evidence="8">3.5.2.17</ecNumber>
    </recommendedName>
</protein>
<comment type="caution">
    <text evidence="10">The sequence shown here is derived from an EMBL/GenBank/DDBJ whole genome shotgun (WGS) entry which is preliminary data.</text>
</comment>
<evidence type="ECO:0000256" key="5">
    <source>
        <dbReference type="ARBA" id="ARBA00022631"/>
    </source>
</evidence>
<gene>
    <name evidence="10" type="ORF">Ae201684_001926</name>
</gene>
<dbReference type="OrthoDB" id="10265230at2759"/>
<dbReference type="NCBIfam" id="TIGR02962">
    <property type="entry name" value="hdxy_isourate"/>
    <property type="match status" value="1"/>
</dbReference>
<feature type="binding site" evidence="7">
    <location>
        <position position="22"/>
    </location>
    <ligand>
        <name>substrate</name>
    </ligand>
</feature>
<comment type="subunit">
    <text evidence="4 8">Homotetramer.</text>
</comment>
<dbReference type="InterPro" id="IPR014306">
    <property type="entry name" value="Hydroxyisourate_hydrolase"/>
</dbReference>
<feature type="binding site" evidence="7">
    <location>
        <position position="124"/>
    </location>
    <ligand>
        <name>substrate</name>
    </ligand>
</feature>
<dbReference type="InterPro" id="IPR023418">
    <property type="entry name" value="Thyroxine_BS"/>
</dbReference>
<dbReference type="EC" id="3.5.2.17" evidence="8"/>
<dbReference type="PROSITE" id="PS00769">
    <property type="entry name" value="TRANSTHYRETIN_2"/>
    <property type="match status" value="1"/>
</dbReference>
<evidence type="ECO:0000256" key="8">
    <source>
        <dbReference type="RuleBase" id="RU361270"/>
    </source>
</evidence>
<evidence type="ECO:0000313" key="10">
    <source>
        <dbReference type="EMBL" id="KAF0743300.1"/>
    </source>
</evidence>
<reference evidence="10 11" key="1">
    <citation type="submission" date="2019-07" db="EMBL/GenBank/DDBJ databases">
        <title>Genomics analysis of Aphanomyces spp. identifies a new class of oomycete effector associated with host adaptation.</title>
        <authorList>
            <person name="Gaulin E."/>
        </authorList>
    </citation>
    <scope>NUCLEOTIDE SEQUENCE [LARGE SCALE GENOMIC DNA]</scope>
    <source>
        <strain evidence="10 11">ATCC 201684</strain>
    </source>
</reference>
<keyword evidence="6 8" id="KW-0378">Hydrolase</keyword>
<dbReference type="InterPro" id="IPR023416">
    <property type="entry name" value="Transthyretin/HIU_hydrolase_d"/>
</dbReference>
<sequence length="127" mass="14212">MERLRRIQNHVAMAAQPPVTSHVLDTSIGLPAADLTVRLERQTSNGWELVGAVKTNSDGRAPGLTSVGQDLRGVCRLTFDTQEYFERRGIKEYFYPEVAITFKLATTDHYHVPLLIAPFGYSTYRGS</sequence>
<dbReference type="CDD" id="cd05822">
    <property type="entry name" value="TLP_HIUase"/>
    <property type="match status" value="1"/>
</dbReference>
<comment type="function">
    <text evidence="2">Catalyzes the hydrolysis of 5-hydroxyisourate (HIU) to 2-oxo-4-hydroxy-4-carboxy-5-ureidoimidazoline (OHCU).</text>
</comment>
<dbReference type="SUPFAM" id="SSF49472">
    <property type="entry name" value="Transthyretin (synonym: prealbumin)"/>
    <property type="match status" value="1"/>
</dbReference>
<dbReference type="VEuPathDB" id="FungiDB:AeMF1_007958"/>
<accession>A0A6G0XS55</accession>
<feature type="binding site" evidence="7">
    <location>
        <position position="60"/>
    </location>
    <ligand>
        <name>substrate</name>
    </ligand>
</feature>
<dbReference type="InterPro" id="IPR023419">
    <property type="entry name" value="Transthyretin_CS"/>
</dbReference>
<dbReference type="Gene3D" id="2.60.40.180">
    <property type="entry name" value="Transthyretin/hydroxyisourate hydrolase domain"/>
    <property type="match status" value="1"/>
</dbReference>
<evidence type="ECO:0000313" key="11">
    <source>
        <dbReference type="Proteomes" id="UP000481153"/>
    </source>
</evidence>
<dbReference type="SMART" id="SM00095">
    <property type="entry name" value="TR_THY"/>
    <property type="match status" value="1"/>
</dbReference>
<comment type="catalytic activity">
    <reaction evidence="1 8">
        <text>5-hydroxyisourate + H2O = 5-hydroxy-2-oxo-4-ureido-2,5-dihydro-1H-imidazole-5-carboxylate + H(+)</text>
        <dbReference type="Rhea" id="RHEA:23736"/>
        <dbReference type="ChEBI" id="CHEBI:15377"/>
        <dbReference type="ChEBI" id="CHEBI:15378"/>
        <dbReference type="ChEBI" id="CHEBI:18072"/>
        <dbReference type="ChEBI" id="CHEBI:58639"/>
        <dbReference type="EC" id="3.5.2.17"/>
    </reaction>
</comment>
<dbReference type="GO" id="GO:0033971">
    <property type="term" value="F:hydroxyisourate hydrolase activity"/>
    <property type="evidence" value="ECO:0007669"/>
    <property type="project" value="UniProtKB-EC"/>
</dbReference>
<evidence type="ECO:0000256" key="2">
    <source>
        <dbReference type="ARBA" id="ARBA00002704"/>
    </source>
</evidence>
<evidence type="ECO:0000256" key="4">
    <source>
        <dbReference type="ARBA" id="ARBA00011881"/>
    </source>
</evidence>
<comment type="similarity">
    <text evidence="3 8">Belongs to the transthyretin family. 5-hydroxyisourate hydrolase subfamily.</text>
</comment>
<evidence type="ECO:0000256" key="3">
    <source>
        <dbReference type="ARBA" id="ARBA00009850"/>
    </source>
</evidence>
<organism evidence="10 11">
    <name type="scientific">Aphanomyces euteiches</name>
    <dbReference type="NCBI Taxonomy" id="100861"/>
    <lineage>
        <taxon>Eukaryota</taxon>
        <taxon>Sar</taxon>
        <taxon>Stramenopiles</taxon>
        <taxon>Oomycota</taxon>
        <taxon>Saprolegniomycetes</taxon>
        <taxon>Saprolegniales</taxon>
        <taxon>Verrucalvaceae</taxon>
        <taxon>Aphanomyces</taxon>
    </lineage>
</organism>
<dbReference type="InterPro" id="IPR000895">
    <property type="entry name" value="Transthyretin/HIU_hydrolase"/>
</dbReference>
<dbReference type="EMBL" id="VJMJ01000018">
    <property type="protein sequence ID" value="KAF0743300.1"/>
    <property type="molecule type" value="Genomic_DNA"/>
</dbReference>
<dbReference type="PRINTS" id="PR00189">
    <property type="entry name" value="TRNSTHYRETIN"/>
</dbReference>
<evidence type="ECO:0000256" key="7">
    <source>
        <dbReference type="PIRSR" id="PIRSR600895-51"/>
    </source>
</evidence>
<keyword evidence="11" id="KW-1185">Reference proteome</keyword>
<dbReference type="AlphaFoldDB" id="A0A6G0XS55"/>
<evidence type="ECO:0000256" key="6">
    <source>
        <dbReference type="ARBA" id="ARBA00022801"/>
    </source>
</evidence>
<dbReference type="Proteomes" id="UP000481153">
    <property type="component" value="Unassembled WGS sequence"/>
</dbReference>
<proteinExistence type="inferred from homology"/>
<evidence type="ECO:0000256" key="1">
    <source>
        <dbReference type="ARBA" id="ARBA00001043"/>
    </source>
</evidence>